<sequence length="133" mass="13665">MRRAGCEDPQPRVRWWRALGVLGLLAGLFAMHGPAPGSGVTGGHAHEQDRHGVVAQVMDHVCGHDGGQAGGHVRHADASCASGAVSDGPTLPLLAPDPLAARTADAALRPSPGRAVDACRAPPSLSELQLLRI</sequence>
<dbReference type="RefSeq" id="WP_247472796.1">
    <property type="nucleotide sequence ID" value="NZ_JBHMAR010000066.1"/>
</dbReference>
<evidence type="ECO:0000313" key="2">
    <source>
        <dbReference type="Proteomes" id="UP001589703"/>
    </source>
</evidence>
<accession>A0ABV5VME4</accession>
<gene>
    <name evidence="1" type="ORF">ACFFRO_28435</name>
</gene>
<dbReference type="Proteomes" id="UP001589703">
    <property type="component" value="Unassembled WGS sequence"/>
</dbReference>
<name>A0ABV5VME4_9ACTN</name>
<proteinExistence type="predicted"/>
<organism evidence="1 2">
    <name type="scientific">Streptomyces thermocoprophilus</name>
    <dbReference type="NCBI Taxonomy" id="78356"/>
    <lineage>
        <taxon>Bacteria</taxon>
        <taxon>Bacillati</taxon>
        <taxon>Actinomycetota</taxon>
        <taxon>Actinomycetes</taxon>
        <taxon>Kitasatosporales</taxon>
        <taxon>Streptomycetaceae</taxon>
        <taxon>Streptomyces</taxon>
    </lineage>
</organism>
<keyword evidence="2" id="KW-1185">Reference proteome</keyword>
<dbReference type="EMBL" id="JBHMAR010000066">
    <property type="protein sequence ID" value="MFB9738999.1"/>
    <property type="molecule type" value="Genomic_DNA"/>
</dbReference>
<comment type="caution">
    <text evidence="1">The sequence shown here is derived from an EMBL/GenBank/DDBJ whole genome shotgun (WGS) entry which is preliminary data.</text>
</comment>
<dbReference type="InterPro" id="IPR046151">
    <property type="entry name" value="DUF6153"/>
</dbReference>
<evidence type="ECO:0000313" key="1">
    <source>
        <dbReference type="EMBL" id="MFB9738999.1"/>
    </source>
</evidence>
<protein>
    <submittedName>
        <fullName evidence="1">DUF6153 family protein</fullName>
    </submittedName>
</protein>
<dbReference type="Pfam" id="PF19650">
    <property type="entry name" value="DUF6153"/>
    <property type="match status" value="1"/>
</dbReference>
<reference evidence="1 2" key="1">
    <citation type="submission" date="2024-09" db="EMBL/GenBank/DDBJ databases">
        <authorList>
            <person name="Sun Q."/>
            <person name="Mori K."/>
        </authorList>
    </citation>
    <scope>NUCLEOTIDE SEQUENCE [LARGE SCALE GENOMIC DNA]</scope>
    <source>
        <strain evidence="1 2">JCM 10918</strain>
    </source>
</reference>